<keyword evidence="3" id="KW-1003">Cell membrane</keyword>
<dbReference type="Pfam" id="PF07690">
    <property type="entry name" value="MFS_1"/>
    <property type="match status" value="1"/>
</dbReference>
<evidence type="ECO:0000256" key="4">
    <source>
        <dbReference type="ARBA" id="ARBA00022692"/>
    </source>
</evidence>
<proteinExistence type="predicted"/>
<dbReference type="OrthoDB" id="9775268at2"/>
<feature type="transmembrane region" description="Helical" evidence="7">
    <location>
        <begin position="284"/>
        <end position="305"/>
    </location>
</feature>
<dbReference type="EMBL" id="AZDJ01000001">
    <property type="protein sequence ID" value="KRK74277.1"/>
    <property type="molecule type" value="Genomic_DNA"/>
</dbReference>
<dbReference type="Gene3D" id="1.20.1250.20">
    <property type="entry name" value="MFS general substrate transporter like domains"/>
    <property type="match status" value="1"/>
</dbReference>
<keyword evidence="4 7" id="KW-0812">Transmembrane</keyword>
<keyword evidence="9" id="KW-1185">Reference proteome</keyword>
<evidence type="ECO:0000256" key="5">
    <source>
        <dbReference type="ARBA" id="ARBA00022989"/>
    </source>
</evidence>
<feature type="transmembrane region" description="Helical" evidence="7">
    <location>
        <begin position="177"/>
        <end position="196"/>
    </location>
</feature>
<dbReference type="RefSeq" id="WP_054723347.1">
    <property type="nucleotide sequence ID" value="NZ_AZDJ01000001.1"/>
</dbReference>
<gene>
    <name evidence="8" type="ORF">FD02_GL000877</name>
</gene>
<dbReference type="SUPFAM" id="SSF103473">
    <property type="entry name" value="MFS general substrate transporter"/>
    <property type="match status" value="1"/>
</dbReference>
<evidence type="ECO:0000256" key="3">
    <source>
        <dbReference type="ARBA" id="ARBA00022475"/>
    </source>
</evidence>
<accession>A0A0R1JSF3</accession>
<feature type="transmembrane region" description="Helical" evidence="7">
    <location>
        <begin position="311"/>
        <end position="329"/>
    </location>
</feature>
<feature type="transmembrane region" description="Helical" evidence="7">
    <location>
        <begin position="12"/>
        <end position="34"/>
    </location>
</feature>
<dbReference type="PANTHER" id="PTHR43266:SF9">
    <property type="entry name" value="PERMEASE, MAJOR FACILITATOR SUPERFAMILY-RELATED"/>
    <property type="match status" value="1"/>
</dbReference>
<feature type="transmembrane region" description="Helical" evidence="7">
    <location>
        <begin position="379"/>
        <end position="400"/>
    </location>
</feature>
<dbReference type="InterPro" id="IPR036259">
    <property type="entry name" value="MFS_trans_sf"/>
</dbReference>
<evidence type="ECO:0000313" key="9">
    <source>
        <dbReference type="Proteomes" id="UP000051804"/>
    </source>
</evidence>
<feature type="transmembrane region" description="Helical" evidence="7">
    <location>
        <begin position="350"/>
        <end position="373"/>
    </location>
</feature>
<reference evidence="8 9" key="1">
    <citation type="journal article" date="2015" name="Genome Announc.">
        <title>Expanding the biotechnology potential of lactobacilli through comparative genomics of 213 strains and associated genera.</title>
        <authorList>
            <person name="Sun Z."/>
            <person name="Harris H.M."/>
            <person name="McCann A."/>
            <person name="Guo C."/>
            <person name="Argimon S."/>
            <person name="Zhang W."/>
            <person name="Yang X."/>
            <person name="Jeffery I.B."/>
            <person name="Cooney J.C."/>
            <person name="Kagawa T.F."/>
            <person name="Liu W."/>
            <person name="Song Y."/>
            <person name="Salvetti E."/>
            <person name="Wrobel A."/>
            <person name="Rasinkangas P."/>
            <person name="Parkhill J."/>
            <person name="Rea M.C."/>
            <person name="O'Sullivan O."/>
            <person name="Ritari J."/>
            <person name="Douillard F.P."/>
            <person name="Paul Ross R."/>
            <person name="Yang R."/>
            <person name="Briner A.E."/>
            <person name="Felis G.E."/>
            <person name="de Vos W.M."/>
            <person name="Barrangou R."/>
            <person name="Klaenhammer T.R."/>
            <person name="Caufield P.W."/>
            <person name="Cui Y."/>
            <person name="Zhang H."/>
            <person name="O'Toole P.W."/>
        </authorList>
    </citation>
    <scope>NUCLEOTIDE SEQUENCE [LARGE SCALE GENOMIC DNA]</scope>
    <source>
        <strain evidence="8 9">JCM 17158</strain>
    </source>
</reference>
<protein>
    <submittedName>
        <fullName evidence="8">Putative permease</fullName>
    </submittedName>
</protein>
<dbReference type="Proteomes" id="UP000051804">
    <property type="component" value="Unassembled WGS sequence"/>
</dbReference>
<evidence type="ECO:0000256" key="2">
    <source>
        <dbReference type="ARBA" id="ARBA00022448"/>
    </source>
</evidence>
<dbReference type="PATRIC" id="fig|1291734.4.peg.904"/>
<organism evidence="8 9">
    <name type="scientific">Lacticaseibacillus nasuensis JCM 17158</name>
    <dbReference type="NCBI Taxonomy" id="1291734"/>
    <lineage>
        <taxon>Bacteria</taxon>
        <taxon>Bacillati</taxon>
        <taxon>Bacillota</taxon>
        <taxon>Bacilli</taxon>
        <taxon>Lactobacillales</taxon>
        <taxon>Lactobacillaceae</taxon>
        <taxon>Lacticaseibacillus</taxon>
    </lineage>
</organism>
<feature type="transmembrane region" description="Helical" evidence="7">
    <location>
        <begin position="40"/>
        <end position="65"/>
    </location>
</feature>
<dbReference type="STRING" id="1291734.FD02_GL000877"/>
<feature type="transmembrane region" description="Helical" evidence="7">
    <location>
        <begin position="254"/>
        <end position="272"/>
    </location>
</feature>
<feature type="transmembrane region" description="Helical" evidence="7">
    <location>
        <begin position="150"/>
        <end position="171"/>
    </location>
</feature>
<comment type="subcellular location">
    <subcellularLocation>
        <location evidence="1">Cell membrane</location>
        <topology evidence="1">Multi-pass membrane protein</topology>
    </subcellularLocation>
</comment>
<evidence type="ECO:0000256" key="7">
    <source>
        <dbReference type="SAM" id="Phobius"/>
    </source>
</evidence>
<dbReference type="GO" id="GO:0005886">
    <property type="term" value="C:plasma membrane"/>
    <property type="evidence" value="ECO:0007669"/>
    <property type="project" value="UniProtKB-SubCell"/>
</dbReference>
<keyword evidence="2" id="KW-0813">Transport</keyword>
<feature type="transmembrane region" description="Helical" evidence="7">
    <location>
        <begin position="217"/>
        <end position="234"/>
    </location>
</feature>
<name>A0A0R1JSF3_9LACO</name>
<evidence type="ECO:0000256" key="6">
    <source>
        <dbReference type="ARBA" id="ARBA00023136"/>
    </source>
</evidence>
<evidence type="ECO:0000313" key="8">
    <source>
        <dbReference type="EMBL" id="KRK74277.1"/>
    </source>
</evidence>
<dbReference type="InterPro" id="IPR011701">
    <property type="entry name" value="MFS"/>
</dbReference>
<evidence type="ECO:0000256" key="1">
    <source>
        <dbReference type="ARBA" id="ARBA00004651"/>
    </source>
</evidence>
<feature type="transmembrane region" description="Helical" evidence="7">
    <location>
        <begin position="72"/>
        <end position="92"/>
    </location>
</feature>
<keyword evidence="5 7" id="KW-1133">Transmembrane helix</keyword>
<dbReference type="CDD" id="cd06173">
    <property type="entry name" value="MFS_MefA_like"/>
    <property type="match status" value="1"/>
</dbReference>
<dbReference type="GO" id="GO:0022857">
    <property type="term" value="F:transmembrane transporter activity"/>
    <property type="evidence" value="ECO:0007669"/>
    <property type="project" value="InterPro"/>
</dbReference>
<sequence>MRKITKQMAILMVVKFAGNFGSAMLSFAIGLYVLKRTGSALGMGFTMITGPVLSLVLTPVVGYVVDTWHHRPIMVAAQVTTSLGLLGFFFAFRAAPQAYFPEVIGLLIVLQITDNFLSTALSASLVQLFADAQLQAVNSYNQSIQSLASFLAPIVGAVVYTLVSIGSFALIEIGFELVALVGILAFKFHPAPASTTTHESVGQNFKAGFGYLRQQKLIFLLGLTAALINFFFAAVNVGEPFVLVHALRLSNSQYGITESAFAVGMFVGGIVLSQVHLHNHPVMVAYRFIILLSLTLMLVGVPLLIPWDNGINTWFYVSVNAATGFFLVFTNTPMSVFMQQTIPQHLQGRVFSLFSTMATLLMPLGTLLYGVLFDHLAAPAIYGVTGLLLIAFTVAVLVGLRRFGLVPAQIDTP</sequence>
<feature type="transmembrane region" description="Helical" evidence="7">
    <location>
        <begin position="104"/>
        <end position="129"/>
    </location>
</feature>
<dbReference type="AlphaFoldDB" id="A0A0R1JSF3"/>
<keyword evidence="6 7" id="KW-0472">Membrane</keyword>
<comment type="caution">
    <text evidence="8">The sequence shown here is derived from an EMBL/GenBank/DDBJ whole genome shotgun (WGS) entry which is preliminary data.</text>
</comment>
<dbReference type="PANTHER" id="PTHR43266">
    <property type="entry name" value="MACROLIDE-EFFLUX PROTEIN"/>
    <property type="match status" value="1"/>
</dbReference>